<keyword evidence="2" id="KW-0812">Transmembrane</keyword>
<dbReference type="EMBL" id="HBEM01034965">
    <property type="protein sequence ID" value="CAD8464955.1"/>
    <property type="molecule type" value="Transcribed_RNA"/>
</dbReference>
<dbReference type="PANTHER" id="PTHR12639">
    <property type="entry name" value="VITAMIN K-DEPENDENT GAMMA-CARBOXYLASE"/>
    <property type="match status" value="1"/>
</dbReference>
<feature type="transmembrane region" description="Helical" evidence="2">
    <location>
        <begin position="62"/>
        <end position="87"/>
    </location>
</feature>
<dbReference type="InterPro" id="IPR053934">
    <property type="entry name" value="HTTM_dom"/>
</dbReference>
<keyword evidence="2" id="KW-0472">Membrane</keyword>
<keyword evidence="2" id="KW-1133">Transmembrane helix</keyword>
<reference evidence="5" key="1">
    <citation type="submission" date="2021-01" db="EMBL/GenBank/DDBJ databases">
        <authorList>
            <person name="Corre E."/>
            <person name="Pelletier E."/>
            <person name="Niang G."/>
            <person name="Scheremetjew M."/>
            <person name="Finn R."/>
            <person name="Kale V."/>
            <person name="Holt S."/>
            <person name="Cochrane G."/>
            <person name="Meng A."/>
            <person name="Brown T."/>
            <person name="Cohen L."/>
        </authorList>
    </citation>
    <scope>NUCLEOTIDE SEQUENCE</scope>
    <source>
        <strain evidence="5">CCMP2058</strain>
    </source>
</reference>
<evidence type="ECO:0000256" key="1">
    <source>
        <dbReference type="SAM" id="MobiDB-lite"/>
    </source>
</evidence>
<organism evidence="5">
    <name type="scientific">Amorphochlora amoebiformis</name>
    <dbReference type="NCBI Taxonomy" id="1561963"/>
    <lineage>
        <taxon>Eukaryota</taxon>
        <taxon>Sar</taxon>
        <taxon>Rhizaria</taxon>
        <taxon>Cercozoa</taxon>
        <taxon>Chlorarachniophyceae</taxon>
        <taxon>Amorphochlora</taxon>
    </lineage>
</organism>
<dbReference type="GO" id="GO:0008488">
    <property type="term" value="F:gamma-glutamyl carboxylase activity"/>
    <property type="evidence" value="ECO:0007669"/>
    <property type="project" value="InterPro"/>
</dbReference>
<feature type="domain" description="Vitamin K-dependent gamma-carboxylase lumenal" evidence="4">
    <location>
        <begin position="148"/>
        <end position="192"/>
    </location>
</feature>
<feature type="compositionally biased region" description="Polar residues" evidence="1">
    <location>
        <begin position="108"/>
        <end position="122"/>
    </location>
</feature>
<sequence length="472" mass="53655">MYRLEPCRTWFSSEESVRDLFGNLGIPAHMIDDAIGFTFCWGGILFDGLVGPLLCIPLTRPLFMLLSIVFHLSNYTLLFIGEFPLVMIATNLLFLPLCSEPAEPTECSEPTKSSESTKASEPTESKAIASEPKGIESSKARDRCVSWRVLIAFVFVVLQLIIPVRHVMFGERVDWTTEGHYFSWRMMLHDDRHLFRPRIAPPRNLYHRPRYPLEIDSSLNLPERTISTIESHLESETLALHRHPLRIKPRQLRRCFKDPDCHLQLAQWPGIPEMVRGALRHGQIYFDVWKSLNGRPFQRWIDPTFDLSSGTPWCWHYDWILPQIDSKILESYPSYPRKIQEFRANTFGPGNSVTREFFMGLQGEIMVLNPRAPKDHDKCVSVGTLAGSLDLLVISPESIGKQTRMVVSRMRSLGEGSEIHLIDKDLAIILVSDAGGAVWHLSDTCEDGSKGALHGRLGFLSEPVIGYTVSRT</sequence>
<feature type="domain" description="Vitamin K-dependent gamma-carboxylase lumenal" evidence="4">
    <location>
        <begin position="247"/>
        <end position="324"/>
    </location>
</feature>
<protein>
    <recommendedName>
        <fullName evidence="6">HTTM domain-containing protein</fullName>
    </recommendedName>
</protein>
<name>A0A7S0H4D7_9EUKA</name>
<dbReference type="InterPro" id="IPR053935">
    <property type="entry name" value="VKGC_lumenal_dom"/>
</dbReference>
<feature type="domain" description="HTTM" evidence="3">
    <location>
        <begin position="37"/>
        <end position="95"/>
    </location>
</feature>
<dbReference type="Pfam" id="PF22777">
    <property type="entry name" value="VKGC_lumenal_dom"/>
    <property type="match status" value="2"/>
</dbReference>
<evidence type="ECO:0008006" key="6">
    <source>
        <dbReference type="Google" id="ProtNLM"/>
    </source>
</evidence>
<feature type="region of interest" description="Disordered" evidence="1">
    <location>
        <begin position="105"/>
        <end position="134"/>
    </location>
</feature>
<evidence type="ECO:0000259" key="4">
    <source>
        <dbReference type="Pfam" id="PF22777"/>
    </source>
</evidence>
<evidence type="ECO:0000313" key="5">
    <source>
        <dbReference type="EMBL" id="CAD8464955.1"/>
    </source>
</evidence>
<proteinExistence type="predicted"/>
<feature type="transmembrane region" description="Helical" evidence="2">
    <location>
        <begin position="34"/>
        <end position="55"/>
    </location>
</feature>
<gene>
    <name evidence="5" type="ORF">LAMO00422_LOCUS23922</name>
</gene>
<accession>A0A7S0H4D7</accession>
<dbReference type="InterPro" id="IPR007782">
    <property type="entry name" value="VKG_COase"/>
</dbReference>
<dbReference type="AlphaFoldDB" id="A0A7S0H4D7"/>
<evidence type="ECO:0000256" key="2">
    <source>
        <dbReference type="SAM" id="Phobius"/>
    </source>
</evidence>
<dbReference type="PANTHER" id="PTHR12639:SF7">
    <property type="entry name" value="HTTM DOMAIN-CONTAINING PROTEIN"/>
    <property type="match status" value="1"/>
</dbReference>
<feature type="transmembrane region" description="Helical" evidence="2">
    <location>
        <begin position="145"/>
        <end position="162"/>
    </location>
</feature>
<dbReference type="Pfam" id="PF05090">
    <property type="entry name" value="HTTM"/>
    <property type="match status" value="1"/>
</dbReference>
<evidence type="ECO:0000259" key="3">
    <source>
        <dbReference type="Pfam" id="PF05090"/>
    </source>
</evidence>
<dbReference type="GO" id="GO:0019842">
    <property type="term" value="F:vitamin binding"/>
    <property type="evidence" value="ECO:0007669"/>
    <property type="project" value="TreeGrafter"/>
</dbReference>